<dbReference type="Gene3D" id="2.40.50.180">
    <property type="entry name" value="CheA-289, Domain 4"/>
    <property type="match status" value="1"/>
</dbReference>
<dbReference type="GO" id="GO:0005829">
    <property type="term" value="C:cytosol"/>
    <property type="evidence" value="ECO:0007669"/>
    <property type="project" value="TreeGrafter"/>
</dbReference>
<proteinExistence type="predicted"/>
<evidence type="ECO:0000313" key="4">
    <source>
        <dbReference type="Proteomes" id="UP000182719"/>
    </source>
</evidence>
<dbReference type="RefSeq" id="WP_075008104.1">
    <property type="nucleotide sequence ID" value="NZ_FOAP01000010.1"/>
</dbReference>
<dbReference type="SMART" id="SM00260">
    <property type="entry name" value="CheW"/>
    <property type="match status" value="1"/>
</dbReference>
<evidence type="ECO:0000313" key="3">
    <source>
        <dbReference type="EMBL" id="SEL98705.1"/>
    </source>
</evidence>
<evidence type="ECO:0000256" key="1">
    <source>
        <dbReference type="SAM" id="Coils"/>
    </source>
</evidence>
<dbReference type="InterPro" id="IPR039315">
    <property type="entry name" value="CheW"/>
</dbReference>
<dbReference type="InterPro" id="IPR002545">
    <property type="entry name" value="CheW-lke_dom"/>
</dbReference>
<dbReference type="GO" id="GO:0007165">
    <property type="term" value="P:signal transduction"/>
    <property type="evidence" value="ECO:0007669"/>
    <property type="project" value="InterPro"/>
</dbReference>
<dbReference type="PANTHER" id="PTHR22617:SF23">
    <property type="entry name" value="CHEMOTAXIS PROTEIN CHEW"/>
    <property type="match status" value="1"/>
</dbReference>
<dbReference type="Proteomes" id="UP000182719">
    <property type="component" value="Unassembled WGS sequence"/>
</dbReference>
<evidence type="ECO:0000259" key="2">
    <source>
        <dbReference type="PROSITE" id="PS50851"/>
    </source>
</evidence>
<sequence>MAETPTTPAEAQARRASVQQRLSLLEGELQQLRHELTHLDGELRLPGLYLTLEVAGAQALLPTEVVQEVVRLVEIQPLPGAPAHVAGAFVYRGTSAIVVDLAVLLGVRREPEMDAHLVVCSGVRTVALLVDRVRDIVDTPALVEGDAAGEHRSPWDTTGLMGGLCRLPEGGLLPLLRTTGLLVTPEGT</sequence>
<gene>
    <name evidence="3" type="ORF">SAMN05444354_110135</name>
</gene>
<feature type="coiled-coil region" evidence="1">
    <location>
        <begin position="15"/>
        <end position="42"/>
    </location>
</feature>
<protein>
    <submittedName>
        <fullName evidence="3">CheW protein</fullName>
    </submittedName>
</protein>
<reference evidence="4" key="1">
    <citation type="submission" date="2016-10" db="EMBL/GenBank/DDBJ databases">
        <authorList>
            <person name="Varghese N."/>
            <person name="Submissions S."/>
        </authorList>
    </citation>
    <scope>NUCLEOTIDE SEQUENCE [LARGE SCALE GENOMIC DNA]</scope>
    <source>
        <strain evidence="4">DSM 17044</strain>
    </source>
</reference>
<name>A0A1H7UPP3_STIAU</name>
<dbReference type="EMBL" id="FOAP01000010">
    <property type="protein sequence ID" value="SEL98705.1"/>
    <property type="molecule type" value="Genomic_DNA"/>
</dbReference>
<dbReference type="GO" id="GO:0006935">
    <property type="term" value="P:chemotaxis"/>
    <property type="evidence" value="ECO:0007669"/>
    <property type="project" value="InterPro"/>
</dbReference>
<dbReference type="OrthoDB" id="5382403at2"/>
<feature type="domain" description="CheW-like" evidence="2">
    <location>
        <begin position="46"/>
        <end position="187"/>
    </location>
</feature>
<dbReference type="PROSITE" id="PS50851">
    <property type="entry name" value="CHEW"/>
    <property type="match status" value="1"/>
</dbReference>
<dbReference type="AlphaFoldDB" id="A0A1H7UPP3"/>
<dbReference type="PANTHER" id="PTHR22617">
    <property type="entry name" value="CHEMOTAXIS SENSOR HISTIDINE KINASE-RELATED"/>
    <property type="match status" value="1"/>
</dbReference>
<dbReference type="SUPFAM" id="SSF50341">
    <property type="entry name" value="CheW-like"/>
    <property type="match status" value="1"/>
</dbReference>
<organism evidence="3 4">
    <name type="scientific">Stigmatella aurantiaca</name>
    <dbReference type="NCBI Taxonomy" id="41"/>
    <lineage>
        <taxon>Bacteria</taxon>
        <taxon>Pseudomonadati</taxon>
        <taxon>Myxococcota</taxon>
        <taxon>Myxococcia</taxon>
        <taxon>Myxococcales</taxon>
        <taxon>Cystobacterineae</taxon>
        <taxon>Archangiaceae</taxon>
        <taxon>Stigmatella</taxon>
    </lineage>
</organism>
<dbReference type="InterPro" id="IPR036061">
    <property type="entry name" value="CheW-like_dom_sf"/>
</dbReference>
<keyword evidence="4" id="KW-1185">Reference proteome</keyword>
<accession>A0A1H7UPP3</accession>
<dbReference type="Pfam" id="PF01584">
    <property type="entry name" value="CheW"/>
    <property type="match status" value="1"/>
</dbReference>
<keyword evidence="1" id="KW-0175">Coiled coil</keyword>